<keyword evidence="2" id="KW-0732">Signal</keyword>
<proteinExistence type="predicted"/>
<feature type="signal peptide" evidence="2">
    <location>
        <begin position="1"/>
        <end position="31"/>
    </location>
</feature>
<name>A0A2D4Q4U7_MICSU</name>
<feature type="chain" id="PRO_5013682920" evidence="2">
    <location>
        <begin position="32"/>
        <end position="105"/>
    </location>
</feature>
<reference evidence="3" key="1">
    <citation type="submission" date="2017-07" db="EMBL/GenBank/DDBJ databases">
        <authorList>
            <person name="Mikheyev A."/>
            <person name="Grau M."/>
        </authorList>
    </citation>
    <scope>NUCLEOTIDE SEQUENCE</scope>
    <source>
        <tissue evidence="3">Venom_gland</tissue>
    </source>
</reference>
<dbReference type="EMBL" id="IACN01116158">
    <property type="protein sequence ID" value="LAB65214.1"/>
    <property type="molecule type" value="Transcribed_RNA"/>
</dbReference>
<evidence type="ECO:0000256" key="2">
    <source>
        <dbReference type="SAM" id="SignalP"/>
    </source>
</evidence>
<sequence>MGYQERGGEGKACVLLQLGSVLLINCEYSLAQESPTTGLQYAKQTSGVLSVVCSRMQNHASSGPQKNFSPVPGAQKVRGHYKSSQLQEPLSRPVRFKIEKSTWKP</sequence>
<feature type="compositionally biased region" description="Polar residues" evidence="1">
    <location>
        <begin position="59"/>
        <end position="68"/>
    </location>
</feature>
<evidence type="ECO:0000313" key="3">
    <source>
        <dbReference type="EMBL" id="LAB65214.1"/>
    </source>
</evidence>
<feature type="region of interest" description="Disordered" evidence="1">
    <location>
        <begin position="59"/>
        <end position="105"/>
    </location>
</feature>
<evidence type="ECO:0000256" key="1">
    <source>
        <dbReference type="SAM" id="MobiDB-lite"/>
    </source>
</evidence>
<feature type="compositionally biased region" description="Basic and acidic residues" evidence="1">
    <location>
        <begin position="96"/>
        <end position="105"/>
    </location>
</feature>
<organism evidence="3">
    <name type="scientific">Micrurus surinamensis</name>
    <name type="common">Surinam coral snake</name>
    <dbReference type="NCBI Taxonomy" id="129470"/>
    <lineage>
        <taxon>Eukaryota</taxon>
        <taxon>Metazoa</taxon>
        <taxon>Chordata</taxon>
        <taxon>Craniata</taxon>
        <taxon>Vertebrata</taxon>
        <taxon>Euteleostomi</taxon>
        <taxon>Lepidosauria</taxon>
        <taxon>Squamata</taxon>
        <taxon>Bifurcata</taxon>
        <taxon>Unidentata</taxon>
        <taxon>Episquamata</taxon>
        <taxon>Toxicofera</taxon>
        <taxon>Serpentes</taxon>
        <taxon>Colubroidea</taxon>
        <taxon>Elapidae</taxon>
        <taxon>Elapinae</taxon>
        <taxon>Micrurus</taxon>
    </lineage>
</organism>
<reference evidence="3" key="2">
    <citation type="submission" date="2017-11" db="EMBL/GenBank/DDBJ databases">
        <title>Coralsnake Venomics: Analyses of Venom Gland Transcriptomes and Proteomes of Six Brazilian Taxa.</title>
        <authorList>
            <person name="Aird S.D."/>
            <person name="Jorge da Silva N."/>
            <person name="Qiu L."/>
            <person name="Villar-Briones A."/>
            <person name="Aparecida-Saddi V."/>
            <person name="Campos-Telles M.P."/>
            <person name="Grau M."/>
            <person name="Mikheyev A.S."/>
        </authorList>
    </citation>
    <scope>NUCLEOTIDE SEQUENCE</scope>
    <source>
        <tissue evidence="3">Venom_gland</tissue>
    </source>
</reference>
<accession>A0A2D4Q4U7</accession>
<protein>
    <submittedName>
        <fullName evidence="3">Uncharacterized protein</fullName>
    </submittedName>
</protein>
<dbReference type="AlphaFoldDB" id="A0A2D4Q4U7"/>